<dbReference type="PANTHER" id="PTHR12526">
    <property type="entry name" value="GLYCOSYLTRANSFERASE"/>
    <property type="match status" value="1"/>
</dbReference>
<keyword evidence="1" id="KW-0328">Glycosyltransferase</keyword>
<keyword evidence="2" id="KW-0808">Transferase</keyword>
<dbReference type="Pfam" id="PF00534">
    <property type="entry name" value="Glycos_transf_1"/>
    <property type="match status" value="1"/>
</dbReference>
<name>A0A1S7DSA5_RIEAN</name>
<dbReference type="EMBL" id="CP011859">
    <property type="protein sequence ID" value="AQY22012.1"/>
    <property type="molecule type" value="Genomic_DNA"/>
</dbReference>
<dbReference type="RefSeq" id="WP_079207258.1">
    <property type="nucleotide sequence ID" value="NZ_CP011859.1"/>
</dbReference>
<feature type="domain" description="Glycosyltransferase subfamily 4-like N-terminal" evidence="4">
    <location>
        <begin position="19"/>
        <end position="170"/>
    </location>
</feature>
<evidence type="ECO:0000259" key="4">
    <source>
        <dbReference type="Pfam" id="PF13439"/>
    </source>
</evidence>
<evidence type="ECO:0000256" key="1">
    <source>
        <dbReference type="ARBA" id="ARBA00022676"/>
    </source>
</evidence>
<protein>
    <recommendedName>
        <fullName evidence="7">Glycosyl transferase group 1</fullName>
    </recommendedName>
</protein>
<dbReference type="InterPro" id="IPR001296">
    <property type="entry name" value="Glyco_trans_1"/>
</dbReference>
<dbReference type="Gene3D" id="3.40.50.2000">
    <property type="entry name" value="Glycogen Phosphorylase B"/>
    <property type="match status" value="2"/>
</dbReference>
<dbReference type="SUPFAM" id="SSF53756">
    <property type="entry name" value="UDP-Glycosyltransferase/glycogen phosphorylase"/>
    <property type="match status" value="1"/>
</dbReference>
<reference evidence="5 6" key="1">
    <citation type="submission" date="2015-06" db="EMBL/GenBank/DDBJ databases">
        <title>R. anatipestifer strain HXb2 is the most virulent strain so far, and the genome sequence would help us uncover the pathogenesis.</title>
        <authorList>
            <person name="Hu Q."/>
            <person name="Qi J."/>
            <person name="Bo H."/>
            <person name="Liu G."/>
            <person name="Tao M."/>
            <person name="Ding Y."/>
            <person name="Xue Y."/>
        </authorList>
    </citation>
    <scope>NUCLEOTIDE SEQUENCE [LARGE SCALE GENOMIC DNA]</scope>
    <source>
        <strain evidence="5 6">HXb2</strain>
    </source>
</reference>
<evidence type="ECO:0000313" key="5">
    <source>
        <dbReference type="EMBL" id="AQY22012.1"/>
    </source>
</evidence>
<gene>
    <name evidence="5" type="ORF">AB406_1063</name>
</gene>
<dbReference type="PANTHER" id="PTHR12526:SF629">
    <property type="entry name" value="TEICHURONIC ACID BIOSYNTHESIS GLYCOSYLTRANSFERASE TUAH-RELATED"/>
    <property type="match status" value="1"/>
</dbReference>
<evidence type="ECO:0008006" key="7">
    <source>
        <dbReference type="Google" id="ProtNLM"/>
    </source>
</evidence>
<sequence length="367" mass="42301">MKVIVSAFSNLYTDQRIEKVCQTLYDNGYQIELIGNDWGGNGAMERPYPFSRIHIKSKNLRGAYLEFNKKLYTELLKKANKNTILHANDIDAILPNLWVSKKLGIPLIFDSHEIFTEMPAIKGRWTQKIWQLVERYSLPKIKYMMTESESYAQWFRERYPVNPVVVRNIPRKITTPITIPQNAPKVILYQGAINQSRGIDKAIRALNYLDNVIFKIAGDGPKREEYEALAKKLNLNHKVSFLGKLHPAELRKLTQTADVGLSIEENGGVSYLYSLPNKVADYIQSRVPLVMINFPEMKRVYNDFKVGEMVDSHDPKVLAEAITRVLEKGRLHYQSELEKAAEALCWEKDEEKILTLYHQVITESNIV</sequence>
<feature type="domain" description="Glycosyl transferase family 1" evidence="3">
    <location>
        <begin position="182"/>
        <end position="337"/>
    </location>
</feature>
<dbReference type="GO" id="GO:0016757">
    <property type="term" value="F:glycosyltransferase activity"/>
    <property type="evidence" value="ECO:0007669"/>
    <property type="project" value="UniProtKB-KW"/>
</dbReference>
<dbReference type="InterPro" id="IPR028098">
    <property type="entry name" value="Glyco_trans_4-like_N"/>
</dbReference>
<proteinExistence type="predicted"/>
<dbReference type="Pfam" id="PF13439">
    <property type="entry name" value="Glyco_transf_4"/>
    <property type="match status" value="1"/>
</dbReference>
<accession>A0A1S7DSA5</accession>
<evidence type="ECO:0000259" key="3">
    <source>
        <dbReference type="Pfam" id="PF00534"/>
    </source>
</evidence>
<evidence type="ECO:0000256" key="2">
    <source>
        <dbReference type="ARBA" id="ARBA00022679"/>
    </source>
</evidence>
<organism evidence="5 6">
    <name type="scientific">Riemerella anatipestifer</name>
    <name type="common">Moraxella anatipestifer</name>
    <dbReference type="NCBI Taxonomy" id="34085"/>
    <lineage>
        <taxon>Bacteria</taxon>
        <taxon>Pseudomonadati</taxon>
        <taxon>Bacteroidota</taxon>
        <taxon>Flavobacteriia</taxon>
        <taxon>Flavobacteriales</taxon>
        <taxon>Weeksellaceae</taxon>
        <taxon>Riemerella</taxon>
    </lineage>
</organism>
<dbReference type="Proteomes" id="UP000189883">
    <property type="component" value="Chromosome"/>
</dbReference>
<dbReference type="AlphaFoldDB" id="A0A1S7DSA5"/>
<evidence type="ECO:0000313" key="6">
    <source>
        <dbReference type="Proteomes" id="UP000189883"/>
    </source>
</evidence>